<evidence type="ECO:0000259" key="8">
    <source>
        <dbReference type="PROSITE" id="PS51900"/>
    </source>
</evidence>
<dbReference type="InterPro" id="IPR050090">
    <property type="entry name" value="Tyrosine_recombinase_XerCD"/>
</dbReference>
<gene>
    <name evidence="9" type="ORF">BXY41_104162</name>
</gene>
<dbReference type="Pfam" id="PF02899">
    <property type="entry name" value="Phage_int_SAM_1"/>
    <property type="match status" value="1"/>
</dbReference>
<dbReference type="PROSITE" id="PS51898">
    <property type="entry name" value="TYR_RECOMBINASE"/>
    <property type="match status" value="1"/>
</dbReference>
<dbReference type="InterPro" id="IPR044068">
    <property type="entry name" value="CB"/>
</dbReference>
<accession>A0A2S6HU52</accession>
<dbReference type="InterPro" id="IPR002104">
    <property type="entry name" value="Integrase_catalytic"/>
</dbReference>
<keyword evidence="10" id="KW-1185">Reference proteome</keyword>
<dbReference type="Proteomes" id="UP000237749">
    <property type="component" value="Unassembled WGS sequence"/>
</dbReference>
<dbReference type="Pfam" id="PF00589">
    <property type="entry name" value="Phage_integrase"/>
    <property type="match status" value="1"/>
</dbReference>
<dbReference type="PANTHER" id="PTHR30349:SF41">
    <property type="entry name" value="INTEGRASE_RECOMBINASE PROTEIN MJ0367-RELATED"/>
    <property type="match status" value="1"/>
</dbReference>
<keyword evidence="4 6" id="KW-0238">DNA-binding</keyword>
<dbReference type="PROSITE" id="PS51900">
    <property type="entry name" value="CB"/>
    <property type="match status" value="1"/>
</dbReference>
<sequence length="295" mass="34359">MKENQREVRTITEGVIEEYCKWLYCQEKSQVTIQKYRYYLEQFSYFLEGRSINKELVILWKAQLRKRFSPVTANGALAAVNGFFKYSGWPDCRVRFYKISRSVFCTEQKELNKGEYKRLVKAAQENKNERLAMILQTICASGIRISELPFITLEAVRSGVAEVECKGRIRTVILTRQLCEALTEYAKKRHIISGKIFITRNGKAIDRSNIWREMKALGRQAGVAEEKIFPHNLRHLFARTFYTMEKDLSRLADILGHSDVNTTRIYTKESGHAHLKILEQLDLFVTQYNGIPLLL</sequence>
<dbReference type="InterPro" id="IPR013762">
    <property type="entry name" value="Integrase-like_cat_sf"/>
</dbReference>
<evidence type="ECO:0000259" key="7">
    <source>
        <dbReference type="PROSITE" id="PS51898"/>
    </source>
</evidence>
<dbReference type="OrthoDB" id="9801717at2"/>
<dbReference type="InterPro" id="IPR011010">
    <property type="entry name" value="DNA_brk_join_enz"/>
</dbReference>
<feature type="domain" description="Tyr recombinase" evidence="7">
    <location>
        <begin position="106"/>
        <end position="280"/>
    </location>
</feature>
<evidence type="ECO:0000256" key="3">
    <source>
        <dbReference type="ARBA" id="ARBA00022908"/>
    </source>
</evidence>
<comment type="caution">
    <text evidence="9">The sequence shown here is derived from an EMBL/GenBank/DDBJ whole genome shotgun (WGS) entry which is preliminary data.</text>
</comment>
<dbReference type="GO" id="GO:0006310">
    <property type="term" value="P:DNA recombination"/>
    <property type="evidence" value="ECO:0007669"/>
    <property type="project" value="UniProtKB-KW"/>
</dbReference>
<dbReference type="InterPro" id="IPR004107">
    <property type="entry name" value="Integrase_SAM-like_N"/>
</dbReference>
<comment type="function">
    <text evidence="1">Site-specific tyrosine recombinase, which acts by catalyzing the cutting and rejoining of the recombining DNA molecules.</text>
</comment>
<evidence type="ECO:0000256" key="4">
    <source>
        <dbReference type="ARBA" id="ARBA00023125"/>
    </source>
</evidence>
<dbReference type="SUPFAM" id="SSF56349">
    <property type="entry name" value="DNA breaking-rejoining enzymes"/>
    <property type="match status" value="1"/>
</dbReference>
<dbReference type="InterPro" id="IPR010998">
    <property type="entry name" value="Integrase_recombinase_N"/>
</dbReference>
<proteinExistence type="inferred from homology"/>
<reference evidence="9 10" key="1">
    <citation type="submission" date="2018-02" db="EMBL/GenBank/DDBJ databases">
        <title>Genomic Encyclopedia of Archaeal and Bacterial Type Strains, Phase II (KMG-II): from individual species to whole genera.</title>
        <authorList>
            <person name="Goeker M."/>
        </authorList>
    </citation>
    <scope>NUCLEOTIDE SEQUENCE [LARGE SCALE GENOMIC DNA]</scope>
    <source>
        <strain evidence="9 10">DSM 3808</strain>
    </source>
</reference>
<evidence type="ECO:0000313" key="9">
    <source>
        <dbReference type="EMBL" id="PPK81361.1"/>
    </source>
</evidence>
<organism evidence="9 10">
    <name type="scientific">Lacrimispora xylanisolvens</name>
    <dbReference type="NCBI Taxonomy" id="384636"/>
    <lineage>
        <taxon>Bacteria</taxon>
        <taxon>Bacillati</taxon>
        <taxon>Bacillota</taxon>
        <taxon>Clostridia</taxon>
        <taxon>Lachnospirales</taxon>
        <taxon>Lachnospiraceae</taxon>
        <taxon>Lacrimispora</taxon>
    </lineage>
</organism>
<dbReference type="Gene3D" id="1.10.443.10">
    <property type="entry name" value="Intergrase catalytic core"/>
    <property type="match status" value="1"/>
</dbReference>
<feature type="domain" description="Core-binding (CB)" evidence="8">
    <location>
        <begin position="10"/>
        <end position="88"/>
    </location>
</feature>
<evidence type="ECO:0000256" key="2">
    <source>
        <dbReference type="ARBA" id="ARBA00008857"/>
    </source>
</evidence>
<dbReference type="PANTHER" id="PTHR30349">
    <property type="entry name" value="PHAGE INTEGRASE-RELATED"/>
    <property type="match status" value="1"/>
</dbReference>
<comment type="similarity">
    <text evidence="2">Belongs to the 'phage' integrase family.</text>
</comment>
<evidence type="ECO:0000256" key="1">
    <source>
        <dbReference type="ARBA" id="ARBA00003283"/>
    </source>
</evidence>
<dbReference type="RefSeq" id="WP_104436453.1">
    <property type="nucleotide sequence ID" value="NZ_PTJA01000004.1"/>
</dbReference>
<keyword evidence="5" id="KW-0233">DNA recombination</keyword>
<dbReference type="GO" id="GO:0015074">
    <property type="term" value="P:DNA integration"/>
    <property type="evidence" value="ECO:0007669"/>
    <property type="project" value="UniProtKB-KW"/>
</dbReference>
<dbReference type="Gene3D" id="1.10.150.130">
    <property type="match status" value="1"/>
</dbReference>
<evidence type="ECO:0000256" key="6">
    <source>
        <dbReference type="PROSITE-ProRule" id="PRU01248"/>
    </source>
</evidence>
<dbReference type="GO" id="GO:0003677">
    <property type="term" value="F:DNA binding"/>
    <property type="evidence" value="ECO:0007669"/>
    <property type="project" value="UniProtKB-UniRule"/>
</dbReference>
<keyword evidence="3" id="KW-0229">DNA integration</keyword>
<evidence type="ECO:0000313" key="10">
    <source>
        <dbReference type="Proteomes" id="UP000237749"/>
    </source>
</evidence>
<dbReference type="AlphaFoldDB" id="A0A2S6HU52"/>
<protein>
    <submittedName>
        <fullName evidence="9">Site-specific recombinase XerD</fullName>
    </submittedName>
</protein>
<name>A0A2S6HU52_9FIRM</name>
<evidence type="ECO:0000256" key="5">
    <source>
        <dbReference type="ARBA" id="ARBA00023172"/>
    </source>
</evidence>
<dbReference type="EMBL" id="PTJA01000004">
    <property type="protein sequence ID" value="PPK81361.1"/>
    <property type="molecule type" value="Genomic_DNA"/>
</dbReference>